<name>A0A814FI10_ADIRI</name>
<dbReference type="EMBL" id="CAJNOJ010000205">
    <property type="protein sequence ID" value="CAF1286749.1"/>
    <property type="molecule type" value="Genomic_DNA"/>
</dbReference>
<comment type="caution">
    <text evidence="1">The sequence shown here is derived from an EMBL/GenBank/DDBJ whole genome shotgun (WGS) entry which is preliminary data.</text>
</comment>
<reference evidence="1" key="1">
    <citation type="submission" date="2021-02" db="EMBL/GenBank/DDBJ databases">
        <authorList>
            <person name="Nowell W R."/>
        </authorList>
    </citation>
    <scope>NUCLEOTIDE SEQUENCE</scope>
</reference>
<evidence type="ECO:0000313" key="2">
    <source>
        <dbReference type="EMBL" id="CAF1286749.1"/>
    </source>
</evidence>
<dbReference type="EMBL" id="CAJNOR010000694">
    <property type="protein sequence ID" value="CAF0983694.1"/>
    <property type="molecule type" value="Genomic_DNA"/>
</dbReference>
<dbReference type="Proteomes" id="UP000663852">
    <property type="component" value="Unassembled WGS sequence"/>
</dbReference>
<accession>A0A814FI10</accession>
<evidence type="ECO:0000313" key="1">
    <source>
        <dbReference type="EMBL" id="CAF0983694.1"/>
    </source>
</evidence>
<proteinExistence type="predicted"/>
<dbReference type="AlphaFoldDB" id="A0A814FI10"/>
<keyword evidence="3" id="KW-1185">Reference proteome</keyword>
<dbReference type="Proteomes" id="UP000663828">
    <property type="component" value="Unassembled WGS sequence"/>
</dbReference>
<evidence type="ECO:0000313" key="3">
    <source>
        <dbReference type="Proteomes" id="UP000663828"/>
    </source>
</evidence>
<sequence>MQKLEILTCITENQFCFILKVYQKWKNFIENCSSQLKDFRFKCDMIDGEDFRIYSQFTTIEILLTSFVRFNSRIKTKVFGQPLRAILSSSAIQKNDIQVLLHNMAMFMIRSSTVNGGNILLILKASYNEEIDSTDIEISYRGSQCTAKLFDLINEECETFFLHRPLFSLESLDLNILYHSRAIIRIKGGNGTSATVVLPEFS</sequence>
<protein>
    <submittedName>
        <fullName evidence="1">Uncharacterized protein</fullName>
    </submittedName>
</protein>
<gene>
    <name evidence="2" type="ORF">EDS130_LOCUS29859</name>
    <name evidence="1" type="ORF">XAT740_LOCUS12320</name>
</gene>
<organism evidence="1 3">
    <name type="scientific">Adineta ricciae</name>
    <name type="common">Rotifer</name>
    <dbReference type="NCBI Taxonomy" id="249248"/>
    <lineage>
        <taxon>Eukaryota</taxon>
        <taxon>Metazoa</taxon>
        <taxon>Spiralia</taxon>
        <taxon>Gnathifera</taxon>
        <taxon>Rotifera</taxon>
        <taxon>Eurotatoria</taxon>
        <taxon>Bdelloidea</taxon>
        <taxon>Adinetida</taxon>
        <taxon>Adinetidae</taxon>
        <taxon>Adineta</taxon>
    </lineage>
</organism>